<dbReference type="AlphaFoldDB" id="A0A1D9GAV8"/>
<keyword evidence="5" id="KW-0997">Cell inner membrane</keyword>
<dbReference type="InterPro" id="IPR047817">
    <property type="entry name" value="ABC2_TM_bact-type"/>
</dbReference>
<evidence type="ECO:0000256" key="6">
    <source>
        <dbReference type="ARBA" id="ARBA00022692"/>
    </source>
</evidence>
<evidence type="ECO:0000259" key="10">
    <source>
        <dbReference type="PROSITE" id="PS51012"/>
    </source>
</evidence>
<evidence type="ECO:0000313" key="11">
    <source>
        <dbReference type="EMBL" id="AOY84681.2"/>
    </source>
</evidence>
<dbReference type="EMBL" id="CP017708">
    <property type="protein sequence ID" value="AOY84681.2"/>
    <property type="molecule type" value="Genomic_DNA"/>
</dbReference>
<feature type="transmembrane region" description="Helical" evidence="9">
    <location>
        <begin position="114"/>
        <end position="141"/>
    </location>
</feature>
<evidence type="ECO:0000256" key="2">
    <source>
        <dbReference type="ARBA" id="ARBA00007783"/>
    </source>
</evidence>
<comment type="similarity">
    <text evidence="2 9">Belongs to the ABC-2 integral membrane protein family.</text>
</comment>
<accession>A0A1D9GAV8</accession>
<gene>
    <name evidence="11" type="ORF">BJP36_14405</name>
</gene>
<evidence type="ECO:0000256" key="4">
    <source>
        <dbReference type="ARBA" id="ARBA00022475"/>
    </source>
</evidence>
<proteinExistence type="inferred from homology"/>
<keyword evidence="8 9" id="KW-0472">Membrane</keyword>
<evidence type="ECO:0000256" key="9">
    <source>
        <dbReference type="RuleBase" id="RU361157"/>
    </source>
</evidence>
<dbReference type="Pfam" id="PF01061">
    <property type="entry name" value="ABC2_membrane"/>
    <property type="match status" value="1"/>
</dbReference>
<feature type="transmembrane region" description="Helical" evidence="9">
    <location>
        <begin position="184"/>
        <end position="200"/>
    </location>
</feature>
<dbReference type="GO" id="GO:0140359">
    <property type="term" value="F:ABC-type transporter activity"/>
    <property type="evidence" value="ECO:0007669"/>
    <property type="project" value="InterPro"/>
</dbReference>
<dbReference type="PANTHER" id="PTHR30413">
    <property type="entry name" value="INNER MEMBRANE TRANSPORT PERMEASE"/>
    <property type="match status" value="1"/>
</dbReference>
<dbReference type="InterPro" id="IPR000412">
    <property type="entry name" value="ABC_2_transport"/>
</dbReference>
<dbReference type="GO" id="GO:0015920">
    <property type="term" value="P:lipopolysaccharide transport"/>
    <property type="evidence" value="ECO:0007669"/>
    <property type="project" value="TreeGrafter"/>
</dbReference>
<feature type="transmembrane region" description="Helical" evidence="9">
    <location>
        <begin position="77"/>
        <end position="102"/>
    </location>
</feature>
<evidence type="ECO:0000256" key="3">
    <source>
        <dbReference type="ARBA" id="ARBA00022448"/>
    </source>
</evidence>
<dbReference type="PRINTS" id="PR00164">
    <property type="entry name" value="ABC2TRNSPORT"/>
</dbReference>
<evidence type="ECO:0000256" key="7">
    <source>
        <dbReference type="ARBA" id="ARBA00022989"/>
    </source>
</evidence>
<organism evidence="11">
    <name type="scientific">Moorena producens (strain JHB)</name>
    <dbReference type="NCBI Taxonomy" id="1454205"/>
    <lineage>
        <taxon>Bacteria</taxon>
        <taxon>Bacillati</taxon>
        <taxon>Cyanobacteriota</taxon>
        <taxon>Cyanophyceae</taxon>
        <taxon>Coleofasciculales</taxon>
        <taxon>Coleofasciculaceae</taxon>
        <taxon>Moorena</taxon>
    </lineage>
</organism>
<feature type="domain" description="ABC transmembrane type-2" evidence="10">
    <location>
        <begin position="43"/>
        <end position="261"/>
    </location>
</feature>
<dbReference type="PROSITE" id="PS51012">
    <property type="entry name" value="ABC_TM2"/>
    <property type="match status" value="1"/>
</dbReference>
<sequence>MSSIQHRKSKLKQFYKWRLSYLYDLLRELVNREMKLLYKRSVLGVAWMLLNPLLQLAVFSFVFRFVLSVDIPQYTSFAFSGLLVWTWFNTSLFQATGVIISNRPLIRQPGFPNAILPVVTVTTGLIHFILALPILVIFLLIDGVQLQPVIILLPILQALQFSVTISLAYILAGLNVIFRDTQHTIGVLLQLFFYLTPIFYEITNVPKNYQFFYYLNPMVHLVTAYRAVLIKGTPPDWIALLVMALVTAVFLPIGLQIFRWQSDRFVEEL</sequence>
<keyword evidence="6 9" id="KW-0812">Transmembrane</keyword>
<keyword evidence="7 9" id="KW-1133">Transmembrane helix</keyword>
<dbReference type="GO" id="GO:0043190">
    <property type="term" value="C:ATP-binding cassette (ABC) transporter complex"/>
    <property type="evidence" value="ECO:0007669"/>
    <property type="project" value="InterPro"/>
</dbReference>
<dbReference type="Proteomes" id="UP000176944">
    <property type="component" value="Chromosome"/>
</dbReference>
<dbReference type="PANTHER" id="PTHR30413:SF8">
    <property type="entry name" value="TRANSPORT PERMEASE PROTEIN"/>
    <property type="match status" value="1"/>
</dbReference>
<reference evidence="11" key="2">
    <citation type="submission" date="2022-10" db="EMBL/GenBank/DDBJ databases">
        <authorList>
            <person name="Ngo T.-E."/>
        </authorList>
    </citation>
    <scope>NUCLEOTIDE SEQUENCE</scope>
    <source>
        <strain evidence="11">JHB</strain>
    </source>
</reference>
<feature type="transmembrane region" description="Helical" evidence="9">
    <location>
        <begin position="212"/>
        <end position="230"/>
    </location>
</feature>
<feature type="transmembrane region" description="Helical" evidence="9">
    <location>
        <begin position="237"/>
        <end position="258"/>
    </location>
</feature>
<feature type="transmembrane region" description="Helical" evidence="9">
    <location>
        <begin position="42"/>
        <end position="65"/>
    </location>
</feature>
<keyword evidence="4 9" id="KW-1003">Cell membrane</keyword>
<protein>
    <recommendedName>
        <fullName evidence="9">Transport permease protein</fullName>
    </recommendedName>
</protein>
<reference evidence="11" key="1">
    <citation type="journal article" date="2017" name="Proc. Natl. Acad. Sci. U.S.A.">
        <title>Comparative genomics uncovers the prolific and distinctive metabolic potential of the cyanobacterial genus Moorea.</title>
        <authorList>
            <person name="Leao T."/>
            <person name="Castelao G."/>
            <person name="Korobeynikov A."/>
            <person name="Monroe E.A."/>
            <person name="Podell S."/>
            <person name="Glukhov E."/>
            <person name="Allen E.E."/>
            <person name="Gerwick W.H."/>
            <person name="Gerwick L."/>
        </authorList>
    </citation>
    <scope>NUCLEOTIDE SEQUENCE</scope>
    <source>
        <strain evidence="11">JHB</strain>
    </source>
</reference>
<comment type="subcellular location">
    <subcellularLocation>
        <location evidence="1">Cell inner membrane</location>
        <topology evidence="1">Multi-pass membrane protein</topology>
    </subcellularLocation>
    <subcellularLocation>
        <location evidence="9">Cell membrane</location>
        <topology evidence="9">Multi-pass membrane protein</topology>
    </subcellularLocation>
</comment>
<keyword evidence="3 9" id="KW-0813">Transport</keyword>
<evidence type="ECO:0000256" key="1">
    <source>
        <dbReference type="ARBA" id="ARBA00004429"/>
    </source>
</evidence>
<name>A0A1D9GAV8_MOOP1</name>
<dbReference type="InterPro" id="IPR013525">
    <property type="entry name" value="ABC2_TM"/>
</dbReference>
<feature type="transmembrane region" description="Helical" evidence="9">
    <location>
        <begin position="147"/>
        <end position="172"/>
    </location>
</feature>
<evidence type="ECO:0000256" key="5">
    <source>
        <dbReference type="ARBA" id="ARBA00022519"/>
    </source>
</evidence>
<evidence type="ECO:0000256" key="8">
    <source>
        <dbReference type="ARBA" id="ARBA00023136"/>
    </source>
</evidence>